<keyword evidence="3 5" id="KW-1133">Transmembrane helix</keyword>
<evidence type="ECO:0000256" key="3">
    <source>
        <dbReference type="ARBA" id="ARBA00022989"/>
    </source>
</evidence>
<keyword evidence="8" id="KW-1185">Reference proteome</keyword>
<feature type="transmembrane region" description="Helical" evidence="5">
    <location>
        <begin position="67"/>
        <end position="87"/>
    </location>
</feature>
<comment type="caution">
    <text evidence="7">The sequence shown here is derived from an EMBL/GenBank/DDBJ whole genome shotgun (WGS) entry which is preliminary data.</text>
</comment>
<keyword evidence="4 5" id="KW-0472">Membrane</keyword>
<dbReference type="InterPro" id="IPR010652">
    <property type="entry name" value="DUF1232"/>
</dbReference>
<evidence type="ECO:0000259" key="6">
    <source>
        <dbReference type="Pfam" id="PF06803"/>
    </source>
</evidence>
<dbReference type="EMBL" id="JAVRHO010000006">
    <property type="protein sequence ID" value="MDT0646197.1"/>
    <property type="molecule type" value="Genomic_DNA"/>
</dbReference>
<keyword evidence="2 5" id="KW-0812">Transmembrane</keyword>
<evidence type="ECO:0000313" key="8">
    <source>
        <dbReference type="Proteomes" id="UP001245285"/>
    </source>
</evidence>
<gene>
    <name evidence="7" type="ORF">RM545_05810</name>
</gene>
<proteinExistence type="predicted"/>
<reference evidence="7 8" key="1">
    <citation type="submission" date="2023-09" db="EMBL/GenBank/DDBJ databases">
        <authorList>
            <person name="Rey-Velasco X."/>
        </authorList>
    </citation>
    <scope>NUCLEOTIDE SEQUENCE [LARGE SCALE GENOMIC DNA]</scope>
    <source>
        <strain evidence="7 8">F260</strain>
    </source>
</reference>
<name>A0ABU3CIZ5_9FLAO</name>
<dbReference type="RefSeq" id="WP_311494375.1">
    <property type="nucleotide sequence ID" value="NZ_JAVRHO010000006.1"/>
</dbReference>
<feature type="domain" description="DUF1232" evidence="6">
    <location>
        <begin position="76"/>
        <end position="110"/>
    </location>
</feature>
<evidence type="ECO:0000256" key="4">
    <source>
        <dbReference type="ARBA" id="ARBA00023136"/>
    </source>
</evidence>
<evidence type="ECO:0000256" key="2">
    <source>
        <dbReference type="ARBA" id="ARBA00022692"/>
    </source>
</evidence>
<evidence type="ECO:0000256" key="1">
    <source>
        <dbReference type="ARBA" id="ARBA00004127"/>
    </source>
</evidence>
<protein>
    <submittedName>
        <fullName evidence="7">YkvA family protein</fullName>
    </submittedName>
</protein>
<dbReference type="Proteomes" id="UP001245285">
    <property type="component" value="Unassembled WGS sequence"/>
</dbReference>
<evidence type="ECO:0000256" key="5">
    <source>
        <dbReference type="SAM" id="Phobius"/>
    </source>
</evidence>
<dbReference type="Pfam" id="PF06803">
    <property type="entry name" value="DUF1232"/>
    <property type="match status" value="1"/>
</dbReference>
<organism evidence="7 8">
    <name type="scientific">Autumnicola lenta</name>
    <dbReference type="NCBI Taxonomy" id="3075593"/>
    <lineage>
        <taxon>Bacteria</taxon>
        <taxon>Pseudomonadati</taxon>
        <taxon>Bacteroidota</taxon>
        <taxon>Flavobacteriia</taxon>
        <taxon>Flavobacteriales</taxon>
        <taxon>Flavobacteriaceae</taxon>
        <taxon>Autumnicola</taxon>
    </lineage>
</organism>
<accession>A0ABU3CIZ5</accession>
<evidence type="ECO:0000313" key="7">
    <source>
        <dbReference type="EMBL" id="MDT0646197.1"/>
    </source>
</evidence>
<comment type="subcellular location">
    <subcellularLocation>
        <location evidence="1">Endomembrane system</location>
        <topology evidence="1">Multi-pass membrane protein</topology>
    </subcellularLocation>
</comment>
<sequence>MLEKKLNELDEKYLKEGAAKIKDGDVEIAAENQEQISDKILNSSMLKKYTEIGKLLFGMLQDYRKGIYSNMPWFTIAAITFALLYILNPLDVVPDFIPGLGYIDDFAIMTVALRFLETDLHSYLDWKLAEGDSGEEENPENA</sequence>